<evidence type="ECO:0000256" key="2">
    <source>
        <dbReference type="ARBA" id="ARBA00022747"/>
    </source>
</evidence>
<sequence>MHKIERLLQTLAPKGVEFRKLGEVCESTNKRTLKVSEVSEVKNNGMYPVINSGRDLYGYYHDFNNDGENITIASRGEYAGFINYFNEKFFAGGLCYPYKVKDTNELLTKFLYFYLKTNEIQIMENLVFRGSIPALNKADIETLSIPIPPLEIQQEIVKILDAFTELNTELNTELKARKKQYQYYQNMLLDFNDINQTRKDAKEKLAQKPYPKRLKTLLQTLAPKGVEFRKLGEVCDFQKGKSITKKAVTFGKVPVISGGRQPAYYHNEANRSGETIAISSSGVYAGYVSYWDIPVFLADSFSVSPKQKTLMPKYLFHYLTMQQDAIHATKSAGGIPHVYSKDLQNFSIPIPPLEIQQEIVKILDQFSALTTDLQAGIPAEIEARKKQYEYYREKLLTFKPLTPHKEVKK</sequence>
<name>A0A1A9H7R2_HELPX</name>
<dbReference type="PANTHER" id="PTHR43140">
    <property type="entry name" value="TYPE-1 RESTRICTION ENZYME ECOKI SPECIFICITY PROTEIN"/>
    <property type="match status" value="1"/>
</dbReference>
<evidence type="ECO:0000313" key="5">
    <source>
        <dbReference type="EMBL" id="ANH46729.1"/>
    </source>
</evidence>
<dbReference type="SUPFAM" id="SSF116734">
    <property type="entry name" value="DNA methylase specificity domain"/>
    <property type="match status" value="2"/>
</dbReference>
<feature type="domain" description="Type I restriction modification DNA specificity" evidence="4">
    <location>
        <begin position="223"/>
        <end position="383"/>
    </location>
</feature>
<dbReference type="GO" id="GO:0003677">
    <property type="term" value="F:DNA binding"/>
    <property type="evidence" value="ECO:0007669"/>
    <property type="project" value="UniProtKB-KW"/>
</dbReference>
<reference evidence="5 6" key="1">
    <citation type="submission" date="2014-04" db="EMBL/GenBank/DDBJ databases">
        <title>Detecting global and local adaptation in a worldwide sample of Helicobacter pylori genomes.</title>
        <authorList>
            <person name="Montano V."/>
            <person name="Didelot X."/>
            <person name="Foll M."/>
            <person name="Linz B."/>
            <person name="Reinhardt R."/>
            <person name="Suerbaum S."/>
            <person name="Moodley Y."/>
            <person name="Jensen J.D."/>
        </authorList>
    </citation>
    <scope>NUCLEOTIDE SEQUENCE [LARGE SCALE GENOMIC DNA]</scope>
    <source>
        <strain evidence="6">ausabrJ05</strain>
    </source>
</reference>
<protein>
    <recommendedName>
        <fullName evidence="4">Type I restriction modification DNA specificity domain-containing protein</fullName>
    </recommendedName>
</protein>
<dbReference type="AlphaFoldDB" id="A0A1A9H7R2"/>
<dbReference type="REBASE" id="151571">
    <property type="entry name" value="S.HpyJ05ORF2425P"/>
</dbReference>
<evidence type="ECO:0000313" key="6">
    <source>
        <dbReference type="Proteomes" id="UP000078049"/>
    </source>
</evidence>
<comment type="similarity">
    <text evidence="1">Belongs to the type-I restriction system S methylase family.</text>
</comment>
<proteinExistence type="inferred from homology"/>
<keyword evidence="3" id="KW-0238">DNA-binding</keyword>
<evidence type="ECO:0000259" key="4">
    <source>
        <dbReference type="Pfam" id="PF01420"/>
    </source>
</evidence>
<dbReference type="Pfam" id="PF01420">
    <property type="entry name" value="Methylase_S"/>
    <property type="match status" value="2"/>
</dbReference>
<dbReference type="EMBL" id="CP011485">
    <property type="protein sequence ID" value="ANH46729.1"/>
    <property type="molecule type" value="Genomic_DNA"/>
</dbReference>
<dbReference type="PANTHER" id="PTHR43140:SF1">
    <property type="entry name" value="TYPE I RESTRICTION ENZYME ECOKI SPECIFICITY SUBUNIT"/>
    <property type="match status" value="1"/>
</dbReference>
<accession>A0A1A9H7R2</accession>
<dbReference type="Gene3D" id="1.10.287.1120">
    <property type="entry name" value="Bipartite methylase S protein"/>
    <property type="match status" value="1"/>
</dbReference>
<organism evidence="5 6">
    <name type="scientific">Helicobacter pylori</name>
    <name type="common">Campylobacter pylori</name>
    <dbReference type="NCBI Taxonomy" id="210"/>
    <lineage>
        <taxon>Bacteria</taxon>
        <taxon>Pseudomonadati</taxon>
        <taxon>Campylobacterota</taxon>
        <taxon>Epsilonproteobacteria</taxon>
        <taxon>Campylobacterales</taxon>
        <taxon>Helicobacteraceae</taxon>
        <taxon>Helicobacter</taxon>
    </lineage>
</organism>
<dbReference type="RefSeq" id="WP_064437475.1">
    <property type="nucleotide sequence ID" value="NZ_CP011485.1"/>
</dbReference>
<keyword evidence="2" id="KW-0680">Restriction system</keyword>
<dbReference type="InterPro" id="IPR044946">
    <property type="entry name" value="Restrct_endonuc_typeI_TRD_sf"/>
</dbReference>
<dbReference type="Proteomes" id="UP000078049">
    <property type="component" value="Chromosome"/>
</dbReference>
<feature type="domain" description="Type I restriction modification DNA specificity" evidence="4">
    <location>
        <begin position="13"/>
        <end position="176"/>
    </location>
</feature>
<dbReference type="Gene3D" id="3.90.220.20">
    <property type="entry name" value="DNA methylase specificity domains"/>
    <property type="match status" value="2"/>
</dbReference>
<dbReference type="GO" id="GO:0009307">
    <property type="term" value="P:DNA restriction-modification system"/>
    <property type="evidence" value="ECO:0007669"/>
    <property type="project" value="UniProtKB-KW"/>
</dbReference>
<evidence type="ECO:0000256" key="3">
    <source>
        <dbReference type="ARBA" id="ARBA00023125"/>
    </source>
</evidence>
<gene>
    <name evidence="5" type="ORF">AA973_02430</name>
</gene>
<dbReference type="PATRIC" id="fig|210.2440.peg.495"/>
<dbReference type="CDD" id="cd17291">
    <property type="entry name" value="RMtype1_S_MgeORF438P-TRD-CR_like"/>
    <property type="match status" value="2"/>
</dbReference>
<dbReference type="InterPro" id="IPR051212">
    <property type="entry name" value="Type-I_RE_S_subunit"/>
</dbReference>
<dbReference type="InterPro" id="IPR000055">
    <property type="entry name" value="Restrct_endonuc_typeI_TRD"/>
</dbReference>
<evidence type="ECO:0000256" key="1">
    <source>
        <dbReference type="ARBA" id="ARBA00010923"/>
    </source>
</evidence>